<proteinExistence type="predicted"/>
<dbReference type="Proteomes" id="UP001589710">
    <property type="component" value="Unassembled WGS sequence"/>
</dbReference>
<dbReference type="PANTHER" id="PTHR42711:SF19">
    <property type="entry name" value="DOXORUBICIN RESISTANCE ATP-BINDING PROTEIN DRRA"/>
    <property type="match status" value="1"/>
</dbReference>
<evidence type="ECO:0000259" key="6">
    <source>
        <dbReference type="PROSITE" id="PS50893"/>
    </source>
</evidence>
<comment type="caution">
    <text evidence="7">The sequence shown here is derived from an EMBL/GenBank/DDBJ whole genome shotgun (WGS) entry which is preliminary data.</text>
</comment>
<keyword evidence="4 7" id="KW-0067">ATP-binding</keyword>
<name>A0ABV5RLS8_9ACTN</name>
<evidence type="ECO:0000256" key="3">
    <source>
        <dbReference type="ARBA" id="ARBA00022741"/>
    </source>
</evidence>
<evidence type="ECO:0000256" key="4">
    <source>
        <dbReference type="ARBA" id="ARBA00022840"/>
    </source>
</evidence>
<dbReference type="SMART" id="SM00382">
    <property type="entry name" value="AAA"/>
    <property type="match status" value="1"/>
</dbReference>
<dbReference type="InterPro" id="IPR050763">
    <property type="entry name" value="ABC_transporter_ATP-binding"/>
</dbReference>
<reference evidence="7 8" key="1">
    <citation type="submission" date="2024-09" db="EMBL/GenBank/DDBJ databases">
        <authorList>
            <person name="Sun Q."/>
            <person name="Mori K."/>
        </authorList>
    </citation>
    <scope>NUCLEOTIDE SEQUENCE [LARGE SCALE GENOMIC DNA]</scope>
    <source>
        <strain evidence="7 8">JCM 3331</strain>
    </source>
</reference>
<feature type="domain" description="ABC transporter" evidence="6">
    <location>
        <begin position="5"/>
        <end position="236"/>
    </location>
</feature>
<dbReference type="InterPro" id="IPR027417">
    <property type="entry name" value="P-loop_NTPase"/>
</dbReference>
<organism evidence="7 8">
    <name type="scientific">Streptomyces yanii</name>
    <dbReference type="NCBI Taxonomy" id="78510"/>
    <lineage>
        <taxon>Bacteria</taxon>
        <taxon>Bacillati</taxon>
        <taxon>Actinomycetota</taxon>
        <taxon>Actinomycetes</taxon>
        <taxon>Kitasatosporales</taxon>
        <taxon>Streptomycetaceae</taxon>
        <taxon>Streptomyces</taxon>
    </lineage>
</organism>
<dbReference type="PROSITE" id="PS50893">
    <property type="entry name" value="ABC_TRANSPORTER_2"/>
    <property type="match status" value="1"/>
</dbReference>
<evidence type="ECO:0000256" key="2">
    <source>
        <dbReference type="ARBA" id="ARBA00022448"/>
    </source>
</evidence>
<protein>
    <submittedName>
        <fullName evidence="7">ABC transporter ATP-binding protein</fullName>
    </submittedName>
</protein>
<dbReference type="PANTHER" id="PTHR42711">
    <property type="entry name" value="ABC TRANSPORTER ATP-BINDING PROTEIN"/>
    <property type="match status" value="1"/>
</dbReference>
<keyword evidence="3" id="KW-0547">Nucleotide-binding</keyword>
<evidence type="ECO:0000313" key="8">
    <source>
        <dbReference type="Proteomes" id="UP001589710"/>
    </source>
</evidence>
<evidence type="ECO:0000313" key="7">
    <source>
        <dbReference type="EMBL" id="MFB9578818.1"/>
    </source>
</evidence>
<dbReference type="GO" id="GO:0005524">
    <property type="term" value="F:ATP binding"/>
    <property type="evidence" value="ECO:0007669"/>
    <property type="project" value="UniProtKB-KW"/>
</dbReference>
<gene>
    <name evidence="7" type="ORF">ACFFTL_42820</name>
</gene>
<evidence type="ECO:0000256" key="1">
    <source>
        <dbReference type="ARBA" id="ARBA00004202"/>
    </source>
</evidence>
<keyword evidence="8" id="KW-1185">Reference proteome</keyword>
<evidence type="ECO:0000256" key="5">
    <source>
        <dbReference type="ARBA" id="ARBA00023251"/>
    </source>
</evidence>
<dbReference type="SUPFAM" id="SSF52540">
    <property type="entry name" value="P-loop containing nucleoside triphosphate hydrolases"/>
    <property type="match status" value="1"/>
</dbReference>
<keyword evidence="5" id="KW-0046">Antibiotic resistance</keyword>
<dbReference type="RefSeq" id="WP_345511488.1">
    <property type="nucleotide sequence ID" value="NZ_BAAAXD010000011.1"/>
</dbReference>
<accession>A0ABV5RLS8</accession>
<dbReference type="Gene3D" id="3.40.50.300">
    <property type="entry name" value="P-loop containing nucleotide triphosphate hydrolases"/>
    <property type="match status" value="1"/>
</dbReference>
<dbReference type="InterPro" id="IPR003439">
    <property type="entry name" value="ABC_transporter-like_ATP-bd"/>
</dbReference>
<dbReference type="Pfam" id="PF00005">
    <property type="entry name" value="ABC_tran"/>
    <property type="match status" value="1"/>
</dbReference>
<dbReference type="InterPro" id="IPR003593">
    <property type="entry name" value="AAA+_ATPase"/>
</dbReference>
<comment type="subcellular location">
    <subcellularLocation>
        <location evidence="1">Cell membrane</location>
        <topology evidence="1">Peripheral membrane protein</topology>
    </subcellularLocation>
</comment>
<dbReference type="EMBL" id="JBHMCG010000193">
    <property type="protein sequence ID" value="MFB9578818.1"/>
    <property type="molecule type" value="Genomic_DNA"/>
</dbReference>
<keyword evidence="2" id="KW-0813">Transport</keyword>
<sequence>MEDLLIIEDLVKCYRGGTRANDGVSLQVETGEVVGLLGHNGAGKTTLINQVAGLAVPTSGTIRVDGCDPVAEPARVRRMVAVMPQAHAPLAGVTPRQAIRTMARIRGMNKHDSRARTDELIDALDLGAWADTTGERLSGGVRRLTAYGMAASSPGRVVMLDEPTNDVDPVRRRLLWEQIRELADRGCAVLLVTHNVAEAERSVDRIVVMGSGKVLAEGTAAQLRSRTVGEFRLELTAASADGIPPLPGHIPAAGPPLRAVRRLAIPLDSQAASAALAWGQQLRAAGIVDEFALVPVGLEDVYLQLAGGETAPDAEKGEHGESLAA</sequence>